<evidence type="ECO:0000313" key="1">
    <source>
        <dbReference type="EMBL" id="SJL00115.1"/>
    </source>
</evidence>
<sequence length="13" mass="1666">MLKNIEKRLEYND</sequence>
<dbReference type="Proteomes" id="UP000219338">
    <property type="component" value="Unassembled WGS sequence"/>
</dbReference>
<gene>
    <name evidence="1" type="ORF">ARMOST_03427</name>
</gene>
<keyword evidence="2" id="KW-1185">Reference proteome</keyword>
<dbReference type="EMBL" id="FUEG01000002">
    <property type="protein sequence ID" value="SJL00115.1"/>
    <property type="molecule type" value="Genomic_DNA"/>
</dbReference>
<organism evidence="1 2">
    <name type="scientific">Armillaria ostoyae</name>
    <name type="common">Armillaria root rot fungus</name>
    <dbReference type="NCBI Taxonomy" id="47428"/>
    <lineage>
        <taxon>Eukaryota</taxon>
        <taxon>Fungi</taxon>
        <taxon>Dikarya</taxon>
        <taxon>Basidiomycota</taxon>
        <taxon>Agaricomycotina</taxon>
        <taxon>Agaricomycetes</taxon>
        <taxon>Agaricomycetidae</taxon>
        <taxon>Agaricales</taxon>
        <taxon>Marasmiineae</taxon>
        <taxon>Physalacriaceae</taxon>
        <taxon>Armillaria</taxon>
    </lineage>
</organism>
<accession>A0A284QUE4</accession>
<name>A0A284QUE4_ARMOS</name>
<proteinExistence type="predicted"/>
<protein>
    <submittedName>
        <fullName evidence="1">Uncharacterized protein</fullName>
    </submittedName>
</protein>
<evidence type="ECO:0000313" key="2">
    <source>
        <dbReference type="Proteomes" id="UP000219338"/>
    </source>
</evidence>
<reference evidence="2" key="1">
    <citation type="journal article" date="2017" name="Nat. Ecol. Evol.">
        <title>Genome expansion and lineage-specific genetic innovations in the forest pathogenic fungi Armillaria.</title>
        <authorList>
            <person name="Sipos G."/>
            <person name="Prasanna A.N."/>
            <person name="Walter M.C."/>
            <person name="O'Connor E."/>
            <person name="Balint B."/>
            <person name="Krizsan K."/>
            <person name="Kiss B."/>
            <person name="Hess J."/>
            <person name="Varga T."/>
            <person name="Slot J."/>
            <person name="Riley R."/>
            <person name="Boka B."/>
            <person name="Rigling D."/>
            <person name="Barry K."/>
            <person name="Lee J."/>
            <person name="Mihaltcheva S."/>
            <person name="LaButti K."/>
            <person name="Lipzen A."/>
            <person name="Waldron R."/>
            <person name="Moloney N.M."/>
            <person name="Sperisen C."/>
            <person name="Kredics L."/>
            <person name="Vagvoelgyi C."/>
            <person name="Patrignani A."/>
            <person name="Fitzpatrick D."/>
            <person name="Nagy I."/>
            <person name="Doyle S."/>
            <person name="Anderson J.B."/>
            <person name="Grigoriev I.V."/>
            <person name="Gueldener U."/>
            <person name="Muensterkoetter M."/>
            <person name="Nagy L.G."/>
        </authorList>
    </citation>
    <scope>NUCLEOTIDE SEQUENCE [LARGE SCALE GENOMIC DNA]</scope>
    <source>
        <strain evidence="2">C18/9</strain>
    </source>
</reference>